<feature type="transmembrane region" description="Helical" evidence="8">
    <location>
        <begin position="541"/>
        <end position="561"/>
    </location>
</feature>
<dbReference type="PANTHER" id="PTHR13533">
    <property type="entry name" value="N-ACETYLNEURAMINATE 9-O-ACETYLTRANSFERASE"/>
    <property type="match status" value="1"/>
</dbReference>
<feature type="transmembrane region" description="Helical" evidence="8">
    <location>
        <begin position="573"/>
        <end position="593"/>
    </location>
</feature>
<evidence type="ECO:0000259" key="10">
    <source>
        <dbReference type="Pfam" id="PF07779"/>
    </source>
</evidence>
<evidence type="ECO:0000256" key="5">
    <source>
        <dbReference type="ARBA" id="ARBA00022989"/>
    </source>
</evidence>
<feature type="chain" id="PRO_5041294246" description="Cas1p 10 TM acyl transferase domain-containing protein" evidence="9">
    <location>
        <begin position="23"/>
        <end position="838"/>
    </location>
</feature>
<organism evidence="12 13">
    <name type="scientific">Sarocladium strictum</name>
    <name type="common">Black bundle disease fungus</name>
    <name type="synonym">Acremonium strictum</name>
    <dbReference type="NCBI Taxonomy" id="5046"/>
    <lineage>
        <taxon>Eukaryota</taxon>
        <taxon>Fungi</taxon>
        <taxon>Dikarya</taxon>
        <taxon>Ascomycota</taxon>
        <taxon>Pezizomycotina</taxon>
        <taxon>Sordariomycetes</taxon>
        <taxon>Hypocreomycetidae</taxon>
        <taxon>Hypocreales</taxon>
        <taxon>Sarocladiaceae</taxon>
        <taxon>Sarocladium</taxon>
    </lineage>
</organism>
<keyword evidence="3" id="KW-0808">Transferase</keyword>
<feature type="transmembrane region" description="Helical" evidence="8">
    <location>
        <begin position="517"/>
        <end position="535"/>
    </location>
</feature>
<sequence>MASSRPWNRVLSLAVTLVVLFGILKDSLVPSSDPHRCSALMSRGTWRDPLDSEGLRQSLKHWEPDGCMLHKYSANDIRDCVEGRHLLFIGDSTTRQVYWATARQLDENKANELEAASKAHEDYDAEFDGVRLVFHWNPYLKLDKEHDITVTELQRYYKQRTNPRPVQDQENAAAILIGTGAWFAANLEASVALRNFSQAYSDLRGIVHHSDFPSAISQPFDETDGMGPQIFVAPPVPPIYGDDNSRVKDGKGVASESVVALQNWLEEYDLENNLPLLRAFPLLTNNEPEAIDDLQNTGFHVIKSVADIKANIILNARCNAKLDRMHGYPYDRTCCTDYSILPPLQILLLGLCVGYLALCVLNEIRLLGDADHARSGLFNLDLGIFVTALLACYWADRTQAFAKGSKAFESWEFSALCLLAAAVCVATMAKTAPPRPKPGQQDADVSLADTKPLSRDQTDEWKGWMQAIILIYHWTGGSRVLGIYIGVRLLVAAYLFQTGFGHAVYFVSKKDFSFKRVASVLLRLNLLSCALPFVMHTEYMFYYFAPLVSFWFLIVYATFAVGSQYNDNPRALMAKFGVAATICPGLVLWTPLLDWVFAVLGAVFRIEWDLREWQFRLGLDGFIVYIGVFMGIASVQTKVYNQLLTQSKGIVGLLGAGAMLVYWWASSTYLGEKKLYNQFHPFISFIPILGFIALRNINATARLWFSRGMAWLGRCSLETFTLQFHLFLAADTKGLLLTGLFSGNGSLFQDRWRDFFLIAALFLWLSWRVAEATNAMVKLLITVNAAEKPALAGELDVESKGDAEKMAEPRWWQKLHCADLRLRVGGMLLAMWLMNLLY</sequence>
<evidence type="ECO:0008006" key="14">
    <source>
        <dbReference type="Google" id="ProtNLM"/>
    </source>
</evidence>
<protein>
    <recommendedName>
        <fullName evidence="14">Cas1p 10 TM acyl transferase domain-containing protein</fullName>
    </recommendedName>
</protein>
<evidence type="ECO:0000313" key="12">
    <source>
        <dbReference type="EMBL" id="KAK0384664.1"/>
    </source>
</evidence>
<evidence type="ECO:0000256" key="1">
    <source>
        <dbReference type="ARBA" id="ARBA00004141"/>
    </source>
</evidence>
<evidence type="ECO:0000256" key="9">
    <source>
        <dbReference type="SAM" id="SignalP"/>
    </source>
</evidence>
<dbReference type="GO" id="GO:0005794">
    <property type="term" value="C:Golgi apparatus"/>
    <property type="evidence" value="ECO:0007669"/>
    <property type="project" value="UniProtKB-ARBA"/>
</dbReference>
<gene>
    <name evidence="12" type="ORF">NLU13_8750</name>
</gene>
<evidence type="ECO:0000259" key="11">
    <source>
        <dbReference type="Pfam" id="PF24536"/>
    </source>
</evidence>
<evidence type="ECO:0000256" key="7">
    <source>
        <dbReference type="ARBA" id="ARBA00023180"/>
    </source>
</evidence>
<dbReference type="GO" id="GO:0016020">
    <property type="term" value="C:membrane"/>
    <property type="evidence" value="ECO:0007669"/>
    <property type="project" value="UniProtKB-SubCell"/>
</dbReference>
<feature type="transmembrane region" description="Helical" evidence="8">
    <location>
        <begin position="613"/>
        <end position="635"/>
    </location>
</feature>
<dbReference type="GO" id="GO:0005975">
    <property type="term" value="P:carbohydrate metabolic process"/>
    <property type="evidence" value="ECO:0007669"/>
    <property type="project" value="UniProtKB-ARBA"/>
</dbReference>
<reference evidence="12" key="1">
    <citation type="submission" date="2022-10" db="EMBL/GenBank/DDBJ databases">
        <title>Determination and structural analysis of whole genome sequence of Sarocladium strictum F4-1.</title>
        <authorList>
            <person name="Hu L."/>
            <person name="Jiang Y."/>
        </authorList>
    </citation>
    <scope>NUCLEOTIDE SEQUENCE</scope>
    <source>
        <strain evidence="12">F4-1</strain>
    </source>
</reference>
<dbReference type="Pfam" id="PF24536">
    <property type="entry name" value="NXPE4_C"/>
    <property type="match status" value="1"/>
</dbReference>
<dbReference type="AlphaFoldDB" id="A0AA39L5J1"/>
<feature type="transmembrane region" description="Helical" evidence="8">
    <location>
        <begin position="647"/>
        <end position="665"/>
    </location>
</feature>
<keyword evidence="4 8" id="KW-0812">Transmembrane</keyword>
<evidence type="ECO:0000256" key="2">
    <source>
        <dbReference type="ARBA" id="ARBA00010666"/>
    </source>
</evidence>
<feature type="signal peptide" evidence="9">
    <location>
        <begin position="1"/>
        <end position="22"/>
    </location>
</feature>
<comment type="subcellular location">
    <subcellularLocation>
        <location evidence="1">Membrane</location>
        <topology evidence="1">Multi-pass membrane protein</topology>
    </subcellularLocation>
</comment>
<dbReference type="Pfam" id="PF07779">
    <property type="entry name" value="Cas1_AcylT"/>
    <property type="match status" value="1"/>
</dbReference>
<proteinExistence type="inferred from homology"/>
<evidence type="ECO:0000256" key="8">
    <source>
        <dbReference type="SAM" id="Phobius"/>
    </source>
</evidence>
<feature type="domain" description="NXPE C-terminal" evidence="11">
    <location>
        <begin position="62"/>
        <end position="122"/>
    </location>
</feature>
<name>A0AA39L5J1_SARSR</name>
<keyword evidence="6 8" id="KW-0472">Membrane</keyword>
<keyword evidence="7" id="KW-0325">Glycoprotein</keyword>
<keyword evidence="13" id="KW-1185">Reference proteome</keyword>
<feature type="transmembrane region" description="Helical" evidence="8">
    <location>
        <begin position="411"/>
        <end position="429"/>
    </location>
</feature>
<feature type="transmembrane region" description="Helical" evidence="8">
    <location>
        <begin position="344"/>
        <end position="364"/>
    </location>
</feature>
<dbReference type="InterPro" id="IPR012419">
    <property type="entry name" value="Cas1_AcylTrans_dom"/>
</dbReference>
<comment type="caution">
    <text evidence="12">The sequence shown here is derived from an EMBL/GenBank/DDBJ whole genome shotgun (WGS) entry which is preliminary data.</text>
</comment>
<keyword evidence="9" id="KW-0732">Signal</keyword>
<feature type="transmembrane region" description="Helical" evidence="8">
    <location>
        <begin position="483"/>
        <end position="505"/>
    </location>
</feature>
<comment type="similarity">
    <text evidence="2">Belongs to the PC-esterase family. CASD1 subfamily.</text>
</comment>
<feature type="transmembrane region" description="Helical" evidence="8">
    <location>
        <begin position="376"/>
        <end position="396"/>
    </location>
</feature>
<dbReference type="GO" id="GO:0016740">
    <property type="term" value="F:transferase activity"/>
    <property type="evidence" value="ECO:0007669"/>
    <property type="project" value="UniProtKB-KW"/>
</dbReference>
<dbReference type="PANTHER" id="PTHR13533:SF1">
    <property type="entry name" value="N-ACETYLNEURAMINATE 9-O-ACETYLTRANSFERASE"/>
    <property type="match status" value="1"/>
</dbReference>
<dbReference type="InterPro" id="IPR057106">
    <property type="entry name" value="NXPE4_C"/>
</dbReference>
<dbReference type="EMBL" id="JAPDFR010000008">
    <property type="protein sequence ID" value="KAK0384664.1"/>
    <property type="molecule type" value="Genomic_DNA"/>
</dbReference>
<feature type="transmembrane region" description="Helical" evidence="8">
    <location>
        <begin position="685"/>
        <end position="705"/>
    </location>
</feature>
<evidence type="ECO:0000313" key="13">
    <source>
        <dbReference type="Proteomes" id="UP001175261"/>
    </source>
</evidence>
<evidence type="ECO:0000256" key="3">
    <source>
        <dbReference type="ARBA" id="ARBA00022679"/>
    </source>
</evidence>
<evidence type="ECO:0000256" key="4">
    <source>
        <dbReference type="ARBA" id="ARBA00022692"/>
    </source>
</evidence>
<feature type="domain" description="Cas1p 10 TM acyl transferase" evidence="10">
    <location>
        <begin position="387"/>
        <end position="785"/>
    </location>
</feature>
<dbReference type="Proteomes" id="UP001175261">
    <property type="component" value="Unassembled WGS sequence"/>
</dbReference>
<keyword evidence="5 8" id="KW-1133">Transmembrane helix</keyword>
<accession>A0AA39L5J1</accession>
<evidence type="ECO:0000256" key="6">
    <source>
        <dbReference type="ARBA" id="ARBA00023136"/>
    </source>
</evidence>